<keyword evidence="2" id="KW-1185">Reference proteome</keyword>
<organism evidence="1 2">
    <name type="scientific">Cnuella takakiae</name>
    <dbReference type="NCBI Taxonomy" id="1302690"/>
    <lineage>
        <taxon>Bacteria</taxon>
        <taxon>Pseudomonadati</taxon>
        <taxon>Bacteroidota</taxon>
        <taxon>Chitinophagia</taxon>
        <taxon>Chitinophagales</taxon>
        <taxon>Chitinophagaceae</taxon>
        <taxon>Cnuella</taxon>
    </lineage>
</organism>
<evidence type="ECO:0000313" key="1">
    <source>
        <dbReference type="EMBL" id="SHG18405.1"/>
    </source>
</evidence>
<proteinExistence type="predicted"/>
<dbReference type="EMBL" id="FQUO01000020">
    <property type="protein sequence ID" value="SHG18405.1"/>
    <property type="molecule type" value="Genomic_DNA"/>
</dbReference>
<accession>A0A1M5HR56</accession>
<protein>
    <submittedName>
        <fullName evidence="1">Uncharacterized protein</fullName>
    </submittedName>
</protein>
<reference evidence="1 2" key="1">
    <citation type="submission" date="2016-11" db="EMBL/GenBank/DDBJ databases">
        <authorList>
            <person name="Jaros S."/>
            <person name="Januszkiewicz K."/>
            <person name="Wedrychowicz H."/>
        </authorList>
    </citation>
    <scope>NUCLEOTIDE SEQUENCE [LARGE SCALE GENOMIC DNA]</scope>
    <source>
        <strain evidence="1 2">DSM 26897</strain>
    </source>
</reference>
<name>A0A1M5HR56_9BACT</name>
<dbReference type="Proteomes" id="UP000184368">
    <property type="component" value="Unassembled WGS sequence"/>
</dbReference>
<gene>
    <name evidence="1" type="ORF">SAMN05444008_12022</name>
</gene>
<evidence type="ECO:0000313" key="2">
    <source>
        <dbReference type="Proteomes" id="UP000184368"/>
    </source>
</evidence>
<sequence>MIKVKHPLEQYRQSQEAFLANCPLEERRYHELLFSYGNSSYRYHQDTQDYTPTETDYQEWL</sequence>
<dbReference type="STRING" id="1302690.BUE76_00025"/>
<dbReference type="AlphaFoldDB" id="A0A1M5HR56"/>